<accession>A0A2J6RW16</accession>
<evidence type="ECO:0000313" key="2">
    <source>
        <dbReference type="Proteomes" id="UP000235786"/>
    </source>
</evidence>
<organism evidence="1 2">
    <name type="scientific">Hyaloscypha variabilis (strain UAMH 11265 / GT02V1 / F)</name>
    <name type="common">Meliniomyces variabilis</name>
    <dbReference type="NCBI Taxonomy" id="1149755"/>
    <lineage>
        <taxon>Eukaryota</taxon>
        <taxon>Fungi</taxon>
        <taxon>Dikarya</taxon>
        <taxon>Ascomycota</taxon>
        <taxon>Pezizomycotina</taxon>
        <taxon>Leotiomycetes</taxon>
        <taxon>Helotiales</taxon>
        <taxon>Hyaloscyphaceae</taxon>
        <taxon>Hyaloscypha</taxon>
        <taxon>Hyaloscypha variabilis</taxon>
    </lineage>
</organism>
<dbReference type="AlphaFoldDB" id="A0A2J6RW16"/>
<dbReference type="EMBL" id="KZ613943">
    <property type="protein sequence ID" value="PMD42663.1"/>
    <property type="molecule type" value="Genomic_DNA"/>
</dbReference>
<gene>
    <name evidence="1" type="ORF">L207DRAFT_318141</name>
</gene>
<evidence type="ECO:0000313" key="1">
    <source>
        <dbReference type="EMBL" id="PMD42663.1"/>
    </source>
</evidence>
<proteinExistence type="predicted"/>
<reference evidence="1 2" key="1">
    <citation type="submission" date="2016-04" db="EMBL/GenBank/DDBJ databases">
        <title>A degradative enzymes factory behind the ericoid mycorrhizal symbiosis.</title>
        <authorList>
            <consortium name="DOE Joint Genome Institute"/>
            <person name="Martino E."/>
            <person name="Morin E."/>
            <person name="Grelet G."/>
            <person name="Kuo A."/>
            <person name="Kohler A."/>
            <person name="Daghino S."/>
            <person name="Barry K."/>
            <person name="Choi C."/>
            <person name="Cichocki N."/>
            <person name="Clum A."/>
            <person name="Copeland A."/>
            <person name="Hainaut M."/>
            <person name="Haridas S."/>
            <person name="Labutti K."/>
            <person name="Lindquist E."/>
            <person name="Lipzen A."/>
            <person name="Khouja H.-R."/>
            <person name="Murat C."/>
            <person name="Ohm R."/>
            <person name="Olson A."/>
            <person name="Spatafora J."/>
            <person name="Veneault-Fourrey C."/>
            <person name="Henrissat B."/>
            <person name="Grigoriev I."/>
            <person name="Martin F."/>
            <person name="Perotto S."/>
        </authorList>
    </citation>
    <scope>NUCLEOTIDE SEQUENCE [LARGE SCALE GENOMIC DNA]</scope>
    <source>
        <strain evidence="1 2">F</strain>
    </source>
</reference>
<dbReference type="Proteomes" id="UP000235786">
    <property type="component" value="Unassembled WGS sequence"/>
</dbReference>
<sequence>MRIGDGIARAIRYRERKDEVADSNMDDDMVEDLASTLHKDGTCVVGCWASTVVLVVRRVLQVMVEITAMLLHNDALHRLTLLLLIIGIGVLCDHILHHLLQILILVECGTDSDGRTLGDGVLLDRNSLEELLALLDNRASKALVVSLGNILPVFSQKTITMLFDLLDDLLLQEVSLGHGPLSAATSLDRRVIFKLPGECLISPLVQSGHPVVIIPLLRMPIRKFMLMNVTLDILESNTELLRLRFIGNGLGAVDGLILGEKHNRTTRTDRAMSAVLKIKINIIDDIVT</sequence>
<keyword evidence="2" id="KW-1185">Reference proteome</keyword>
<name>A0A2J6RW16_HYAVF</name>
<protein>
    <submittedName>
        <fullName evidence="1">Uncharacterized protein</fullName>
    </submittedName>
</protein>